<sequence>MRSNIYKFWQPLVWLTVIIGLAAGAWLTRGQWRPLIVATESSEHDHPTPAPNEERKTLELNSQARANLGLKSKPVSVQTYWRSIEIPGVIVDRPGVTDRGITSPLEGVVTQVYAFEGDVVRPGDKLFRLRMVSDSLQQAQSELFKAVRETEIVRMEISRVSKLIDSGVLPGKRMIELDQKLKRQSALIDAHQQDLIARGLDETQIEQIKQGDFLTSIEIFAPPMNESNSALSSDNSLTANGSDSEDFFEIQQLKVDLGHQVESGKPLAILANHRSLYIKGHAFKKEASKLAKAAEKSWEVDVEFTEDNAEDWSPLQQTFQIRHLANTTDPDSRTFDFFISLNNQSIVYERDDRPFIVWRFRPGQRVRISVPVEEIKNVIVLPSTAVYQDGPEAFVFQQNGDLFNQISVKVLHRDRSNVVIANDGSVSPGFYLAQNAAASLNRILKAQASSGSTPAGYHVHADGSVHGAH</sequence>
<evidence type="ECO:0000256" key="1">
    <source>
        <dbReference type="ARBA" id="ARBA00022448"/>
    </source>
</evidence>
<dbReference type="EMBL" id="CP042912">
    <property type="protein sequence ID" value="QEG23347.1"/>
    <property type="molecule type" value="Genomic_DNA"/>
</dbReference>
<dbReference type="STRING" id="980251.GCA_001642875_02829"/>
<dbReference type="GO" id="GO:0030313">
    <property type="term" value="C:cell envelope"/>
    <property type="evidence" value="ECO:0007669"/>
    <property type="project" value="TreeGrafter"/>
</dbReference>
<dbReference type="RefSeq" id="WP_075082193.1">
    <property type="nucleotide sequence ID" value="NZ_CP042912.1"/>
</dbReference>
<accession>A0A5B9P9D2</accession>
<protein>
    <submittedName>
        <fullName evidence="3">HlyD family secretion protein</fullName>
    </submittedName>
</protein>
<dbReference type="Proteomes" id="UP000322214">
    <property type="component" value="Chromosome"/>
</dbReference>
<dbReference type="Gene3D" id="2.40.50.100">
    <property type="match status" value="1"/>
</dbReference>
<reference evidence="3 4" key="1">
    <citation type="submission" date="2019-08" db="EMBL/GenBank/DDBJ databases">
        <title>Deep-cultivation of Planctomycetes and their phenomic and genomic characterization uncovers novel biology.</title>
        <authorList>
            <person name="Wiegand S."/>
            <person name="Jogler M."/>
            <person name="Boedeker C."/>
            <person name="Pinto D."/>
            <person name="Vollmers J."/>
            <person name="Rivas-Marin E."/>
            <person name="Kohn T."/>
            <person name="Peeters S.H."/>
            <person name="Heuer A."/>
            <person name="Rast P."/>
            <person name="Oberbeckmann S."/>
            <person name="Bunk B."/>
            <person name="Jeske O."/>
            <person name="Meyerdierks A."/>
            <person name="Storesund J.E."/>
            <person name="Kallscheuer N."/>
            <person name="Luecker S."/>
            <person name="Lage O.M."/>
            <person name="Pohl T."/>
            <person name="Merkel B.J."/>
            <person name="Hornburger P."/>
            <person name="Mueller R.-W."/>
            <person name="Bruemmer F."/>
            <person name="Labrenz M."/>
            <person name="Spormann A.M."/>
            <person name="Op den Camp H."/>
            <person name="Overmann J."/>
            <person name="Amann R."/>
            <person name="Jetten M.S.M."/>
            <person name="Mascher T."/>
            <person name="Medema M.H."/>
            <person name="Devos D.P."/>
            <person name="Kaster A.-K."/>
            <person name="Ovreas L."/>
            <person name="Rohde M."/>
            <person name="Galperin M.Y."/>
            <person name="Jogler C."/>
        </authorList>
    </citation>
    <scope>NUCLEOTIDE SEQUENCE [LARGE SCALE GENOMIC DNA]</scope>
    <source>
        <strain evidence="3 4">FC18</strain>
    </source>
</reference>
<dbReference type="KEGG" id="mff:MFFC18_32450"/>
<dbReference type="GO" id="GO:0060003">
    <property type="term" value="P:copper ion export"/>
    <property type="evidence" value="ECO:0007669"/>
    <property type="project" value="TreeGrafter"/>
</dbReference>
<dbReference type="InterPro" id="IPR051909">
    <property type="entry name" value="MFP_Cation_Efflux"/>
</dbReference>
<feature type="region of interest" description="Disordered" evidence="2">
    <location>
        <begin position="450"/>
        <end position="469"/>
    </location>
</feature>
<name>A0A5B9P9D2_9BACT</name>
<evidence type="ECO:0000313" key="3">
    <source>
        <dbReference type="EMBL" id="QEG23347.1"/>
    </source>
</evidence>
<dbReference type="PANTHER" id="PTHR30097">
    <property type="entry name" value="CATION EFFLUX SYSTEM PROTEIN CUSB"/>
    <property type="match status" value="1"/>
</dbReference>
<proteinExistence type="predicted"/>
<organism evidence="3 4">
    <name type="scientific">Mariniblastus fucicola</name>
    <dbReference type="NCBI Taxonomy" id="980251"/>
    <lineage>
        <taxon>Bacteria</taxon>
        <taxon>Pseudomonadati</taxon>
        <taxon>Planctomycetota</taxon>
        <taxon>Planctomycetia</taxon>
        <taxon>Pirellulales</taxon>
        <taxon>Pirellulaceae</taxon>
        <taxon>Mariniblastus</taxon>
    </lineage>
</organism>
<gene>
    <name evidence="3" type="ORF">MFFC18_32450</name>
</gene>
<dbReference type="PANTHER" id="PTHR30097:SF4">
    <property type="entry name" value="SLR6042 PROTEIN"/>
    <property type="match status" value="1"/>
</dbReference>
<keyword evidence="1" id="KW-0813">Transport</keyword>
<evidence type="ECO:0000256" key="2">
    <source>
        <dbReference type="SAM" id="MobiDB-lite"/>
    </source>
</evidence>
<evidence type="ECO:0000313" key="4">
    <source>
        <dbReference type="Proteomes" id="UP000322214"/>
    </source>
</evidence>
<dbReference type="GO" id="GO:0015679">
    <property type="term" value="P:plasma membrane copper ion transport"/>
    <property type="evidence" value="ECO:0007669"/>
    <property type="project" value="TreeGrafter"/>
</dbReference>
<dbReference type="Gene3D" id="1.10.287.470">
    <property type="entry name" value="Helix hairpin bin"/>
    <property type="match status" value="1"/>
</dbReference>
<keyword evidence="4" id="KW-1185">Reference proteome</keyword>
<dbReference type="AlphaFoldDB" id="A0A5B9P9D2"/>